<comment type="subcellular location">
    <subcellularLocation>
        <location evidence="1">Membrane</location>
        <topology evidence="1">Multi-pass membrane protein</topology>
    </subcellularLocation>
</comment>
<dbReference type="PANTHER" id="PTHR33048:SF64">
    <property type="entry name" value="INTEGRAL MEMBRANE PROTEIN"/>
    <property type="match status" value="1"/>
</dbReference>
<dbReference type="InterPro" id="IPR049326">
    <property type="entry name" value="Rhodopsin_dom_fungi"/>
</dbReference>
<feature type="region of interest" description="Disordered" evidence="6">
    <location>
        <begin position="251"/>
        <end position="313"/>
    </location>
</feature>
<feature type="domain" description="Rhodopsin" evidence="8">
    <location>
        <begin position="151"/>
        <end position="238"/>
    </location>
</feature>
<sequence>MSWVYNLERPDPNSDTLEVITICLVFPITALVAVALRFFIRIHTKRSIWLDDYAALYSAVMVSGYSGNTILQTRWGLGLHAEYLPAMNVKTFGKIQYAGGPIYVMGLLGFKVSLLASYLRIGGFIRKYRIIITMTIVAVVINQLLFACLLIFHLVYDIVILTLPLPVLRGLKLDRRQKIALYCVFAIGFFITIIQIFRITSIRGLQSHTDSKSIILWSTVEVSLAAVIACVPIYGPYFRVFVSNISSYRRRPSPDLPLSCNRHTRTSTGASDSRQSHDQPSLDLPSTPQPYDNGMSHQTTISSSQRVEEDNDSQEHILGAGNRETLVADAHGRIRKVMEIRVERH</sequence>
<feature type="transmembrane region" description="Helical" evidence="7">
    <location>
        <begin position="131"/>
        <end position="159"/>
    </location>
</feature>
<feature type="transmembrane region" description="Helical" evidence="7">
    <location>
        <begin position="214"/>
        <end position="235"/>
    </location>
</feature>
<comment type="similarity">
    <text evidence="5">Belongs to the SAT4 family.</text>
</comment>
<accession>A0A5N6YRY2</accession>
<evidence type="ECO:0000256" key="6">
    <source>
        <dbReference type="SAM" id="MobiDB-lite"/>
    </source>
</evidence>
<keyword evidence="10" id="KW-1185">Reference proteome</keyword>
<evidence type="ECO:0000256" key="5">
    <source>
        <dbReference type="ARBA" id="ARBA00038359"/>
    </source>
</evidence>
<evidence type="ECO:0000256" key="2">
    <source>
        <dbReference type="ARBA" id="ARBA00022692"/>
    </source>
</evidence>
<evidence type="ECO:0000313" key="10">
    <source>
        <dbReference type="Proteomes" id="UP000327118"/>
    </source>
</evidence>
<evidence type="ECO:0000256" key="4">
    <source>
        <dbReference type="ARBA" id="ARBA00023136"/>
    </source>
</evidence>
<feature type="transmembrane region" description="Helical" evidence="7">
    <location>
        <begin position="19"/>
        <end position="40"/>
    </location>
</feature>
<dbReference type="AlphaFoldDB" id="A0A5N6YRY2"/>
<dbReference type="InterPro" id="IPR052337">
    <property type="entry name" value="SAT4-like"/>
</dbReference>
<evidence type="ECO:0000313" key="9">
    <source>
        <dbReference type="EMBL" id="KAE8348187.1"/>
    </source>
</evidence>
<proteinExistence type="inferred from homology"/>
<evidence type="ECO:0000259" key="8">
    <source>
        <dbReference type="Pfam" id="PF20684"/>
    </source>
</evidence>
<evidence type="ECO:0000256" key="3">
    <source>
        <dbReference type="ARBA" id="ARBA00022989"/>
    </source>
</evidence>
<reference evidence="10" key="1">
    <citation type="submission" date="2019-04" db="EMBL/GenBank/DDBJ databases">
        <title>Friends and foes A comparative genomics studyof 23 Aspergillus species from section Flavi.</title>
        <authorList>
            <consortium name="DOE Joint Genome Institute"/>
            <person name="Kjaerbolling I."/>
            <person name="Vesth T."/>
            <person name="Frisvad J.C."/>
            <person name="Nybo J.L."/>
            <person name="Theobald S."/>
            <person name="Kildgaard S."/>
            <person name="Isbrandt T."/>
            <person name="Kuo A."/>
            <person name="Sato A."/>
            <person name="Lyhne E.K."/>
            <person name="Kogle M.E."/>
            <person name="Wiebenga A."/>
            <person name="Kun R.S."/>
            <person name="Lubbers R.J."/>
            <person name="Makela M.R."/>
            <person name="Barry K."/>
            <person name="Chovatia M."/>
            <person name="Clum A."/>
            <person name="Daum C."/>
            <person name="Haridas S."/>
            <person name="He G."/>
            <person name="LaButti K."/>
            <person name="Lipzen A."/>
            <person name="Mondo S."/>
            <person name="Riley R."/>
            <person name="Salamov A."/>
            <person name="Simmons B.A."/>
            <person name="Magnuson J.K."/>
            <person name="Henrissat B."/>
            <person name="Mortensen U.H."/>
            <person name="Larsen T.O."/>
            <person name="Devries R.P."/>
            <person name="Grigoriev I.V."/>
            <person name="Machida M."/>
            <person name="Baker S.E."/>
            <person name="Andersen M.R."/>
        </authorList>
    </citation>
    <scope>NUCLEOTIDE SEQUENCE [LARGE SCALE GENOMIC DNA]</scope>
    <source>
        <strain evidence="10">CBS 553.77</strain>
    </source>
</reference>
<dbReference type="PANTHER" id="PTHR33048">
    <property type="entry name" value="PTH11-LIKE INTEGRAL MEMBRANE PROTEIN (AFU_ORTHOLOGUE AFUA_5G11245)"/>
    <property type="match status" value="1"/>
</dbReference>
<feature type="transmembrane region" description="Helical" evidence="7">
    <location>
        <begin position="95"/>
        <end position="119"/>
    </location>
</feature>
<feature type="compositionally biased region" description="Polar residues" evidence="6">
    <location>
        <begin position="284"/>
        <end position="305"/>
    </location>
</feature>
<evidence type="ECO:0000256" key="7">
    <source>
        <dbReference type="SAM" id="Phobius"/>
    </source>
</evidence>
<evidence type="ECO:0000256" key="1">
    <source>
        <dbReference type="ARBA" id="ARBA00004141"/>
    </source>
</evidence>
<dbReference type="GO" id="GO:0016020">
    <property type="term" value="C:membrane"/>
    <property type="evidence" value="ECO:0007669"/>
    <property type="project" value="UniProtKB-SubCell"/>
</dbReference>
<feature type="transmembrane region" description="Helical" evidence="7">
    <location>
        <begin position="52"/>
        <end position="75"/>
    </location>
</feature>
<keyword evidence="4 7" id="KW-0472">Membrane</keyword>
<dbReference type="Pfam" id="PF20684">
    <property type="entry name" value="Fung_rhodopsin"/>
    <property type="match status" value="1"/>
</dbReference>
<gene>
    <name evidence="9" type="ORF">BDV28DRAFT_164873</name>
</gene>
<organism evidence="9 10">
    <name type="scientific">Aspergillus coremiiformis</name>
    <dbReference type="NCBI Taxonomy" id="138285"/>
    <lineage>
        <taxon>Eukaryota</taxon>
        <taxon>Fungi</taxon>
        <taxon>Dikarya</taxon>
        <taxon>Ascomycota</taxon>
        <taxon>Pezizomycotina</taxon>
        <taxon>Eurotiomycetes</taxon>
        <taxon>Eurotiomycetidae</taxon>
        <taxon>Eurotiales</taxon>
        <taxon>Aspergillaceae</taxon>
        <taxon>Aspergillus</taxon>
        <taxon>Aspergillus subgen. Circumdati</taxon>
    </lineage>
</organism>
<protein>
    <recommendedName>
        <fullName evidence="8">Rhodopsin domain-containing protein</fullName>
    </recommendedName>
</protein>
<dbReference type="OrthoDB" id="10017208at2759"/>
<dbReference type="EMBL" id="ML739655">
    <property type="protein sequence ID" value="KAE8348187.1"/>
    <property type="molecule type" value="Genomic_DNA"/>
</dbReference>
<dbReference type="Proteomes" id="UP000327118">
    <property type="component" value="Unassembled WGS sequence"/>
</dbReference>
<name>A0A5N6YRY2_9EURO</name>
<keyword evidence="2 7" id="KW-0812">Transmembrane</keyword>
<feature type="transmembrane region" description="Helical" evidence="7">
    <location>
        <begin position="179"/>
        <end position="202"/>
    </location>
</feature>
<keyword evidence="3 7" id="KW-1133">Transmembrane helix</keyword>